<accession>D0WEW1</accession>
<dbReference type="Pfam" id="PF00497">
    <property type="entry name" value="SBP_bac_3"/>
    <property type="match status" value="1"/>
</dbReference>
<dbReference type="PROSITE" id="PS51257">
    <property type="entry name" value="PROKAR_LIPOPROTEIN"/>
    <property type="match status" value="1"/>
</dbReference>
<dbReference type="HOGENOM" id="CLU_068857_0_0_11"/>
<keyword evidence="6" id="KW-1185">Reference proteome</keyword>
<feature type="chain" id="PRO_5039228871" evidence="3">
    <location>
        <begin position="27"/>
        <end position="315"/>
    </location>
</feature>
<protein>
    <submittedName>
        <fullName evidence="5">ABC transporter, substrate-binding protein, family 3</fullName>
    </submittedName>
</protein>
<reference evidence="5" key="1">
    <citation type="submission" date="2009-10" db="EMBL/GenBank/DDBJ databases">
        <authorList>
            <person name="Weinstock G."/>
            <person name="Sodergren E."/>
            <person name="Clifton S."/>
            <person name="Fulton L."/>
            <person name="Fulton B."/>
            <person name="Courtney L."/>
            <person name="Fronick C."/>
            <person name="Harrison M."/>
            <person name="Strong C."/>
            <person name="Farmer C."/>
            <person name="Delahaunty K."/>
            <person name="Markovic C."/>
            <person name="Hall O."/>
            <person name="Minx P."/>
            <person name="Tomlinson C."/>
            <person name="Mitreva M."/>
            <person name="Nelson J."/>
            <person name="Hou S."/>
            <person name="Wollam A."/>
            <person name="Pepin K.H."/>
            <person name="Johnson M."/>
            <person name="Bhonagiri V."/>
            <person name="Nash W.E."/>
            <person name="Warren W."/>
            <person name="Chinwalla A."/>
            <person name="Mardis E.R."/>
            <person name="Wilson R.K."/>
        </authorList>
    </citation>
    <scope>NUCLEOTIDE SEQUENCE [LARGE SCALE GENOMIC DNA]</scope>
    <source>
        <strain evidence="5">ATCC 700122</strain>
    </source>
</reference>
<name>D0WEW1_SLAES</name>
<dbReference type="SUPFAM" id="SSF53850">
    <property type="entry name" value="Periplasmic binding protein-like II"/>
    <property type="match status" value="1"/>
</dbReference>
<feature type="domain" description="Solute-binding protein family 3/N-terminal" evidence="4">
    <location>
        <begin position="56"/>
        <end position="271"/>
    </location>
</feature>
<evidence type="ECO:0000256" key="3">
    <source>
        <dbReference type="SAM" id="SignalP"/>
    </source>
</evidence>
<dbReference type="SMART" id="SM00062">
    <property type="entry name" value="PBPb"/>
    <property type="match status" value="1"/>
</dbReference>
<feature type="region of interest" description="Disordered" evidence="2">
    <location>
        <begin position="296"/>
        <end position="315"/>
    </location>
</feature>
<evidence type="ECO:0000256" key="1">
    <source>
        <dbReference type="ARBA" id="ARBA00022729"/>
    </source>
</evidence>
<dbReference type="AlphaFoldDB" id="D0WEW1"/>
<feature type="signal peptide" evidence="3">
    <location>
        <begin position="1"/>
        <end position="26"/>
    </location>
</feature>
<dbReference type="CDD" id="cd13530">
    <property type="entry name" value="PBP2_peptides_like"/>
    <property type="match status" value="1"/>
</dbReference>
<dbReference type="eggNOG" id="COG0834">
    <property type="taxonomic scope" value="Bacteria"/>
</dbReference>
<evidence type="ECO:0000313" key="6">
    <source>
        <dbReference type="Proteomes" id="UP000006001"/>
    </source>
</evidence>
<dbReference type="Gene3D" id="3.40.190.10">
    <property type="entry name" value="Periplasmic binding protein-like II"/>
    <property type="match status" value="2"/>
</dbReference>
<dbReference type="PANTHER" id="PTHR35936:SF17">
    <property type="entry name" value="ARGININE-BINDING EXTRACELLULAR PROTEIN ARTP"/>
    <property type="match status" value="1"/>
</dbReference>
<sequence length="315" mass="31494">MMKRRFVGAFVLALTLCAAMALSGCAQVQSILQPEAYEPEAPTPTVDTPTIGQSGTLRVAIDADDVPFAGASDGKPVGYNVDVAAALASKLGLKLELVDVGDSGAAEALSSGKADIAMGMATSNPADGVWLSAPYAKSGVTLFAKPGSTTVPTADSSPSIAAQVSSRSAWAVENLFGEASVVAATNLQSAFSSLSNGDADYVAADAVIGTYAAHTSKVDVAPIAMLEEPSGYCIGVPSSNANLQSAVTDALSSLDSGGVLGLISNKWLGSTTDLSSLPVVASTGAKSTKSNEALLNDSASTAGSNAVIQGQTKGR</sequence>
<proteinExistence type="predicted"/>
<dbReference type="InterPro" id="IPR001638">
    <property type="entry name" value="Solute-binding_3/MltF_N"/>
</dbReference>
<organism evidence="5 6">
    <name type="scientific">Slackia exigua (strain ATCC 700122 / DSM 15923 / CIP 105133 / JCM 11022 / KCTC 5966 / S-7)</name>
    <dbReference type="NCBI Taxonomy" id="649764"/>
    <lineage>
        <taxon>Bacteria</taxon>
        <taxon>Bacillati</taxon>
        <taxon>Actinomycetota</taxon>
        <taxon>Coriobacteriia</taxon>
        <taxon>Eggerthellales</taxon>
        <taxon>Eggerthellaceae</taxon>
        <taxon>Slackia</taxon>
    </lineage>
</organism>
<dbReference type="Proteomes" id="UP000006001">
    <property type="component" value="Unassembled WGS sequence"/>
</dbReference>
<dbReference type="STRING" id="649764.HMPREF0762_00346"/>
<evidence type="ECO:0000256" key="2">
    <source>
        <dbReference type="SAM" id="MobiDB-lite"/>
    </source>
</evidence>
<evidence type="ECO:0000259" key="4">
    <source>
        <dbReference type="SMART" id="SM00062"/>
    </source>
</evidence>
<comment type="caution">
    <text evidence="5">The sequence shown here is derived from an EMBL/GenBank/DDBJ whole genome shotgun (WGS) entry which is preliminary data.</text>
</comment>
<evidence type="ECO:0000313" key="5">
    <source>
        <dbReference type="EMBL" id="EEZ62249.1"/>
    </source>
</evidence>
<dbReference type="EMBL" id="ACUX02000004">
    <property type="protein sequence ID" value="EEZ62249.1"/>
    <property type="molecule type" value="Genomic_DNA"/>
</dbReference>
<gene>
    <name evidence="5" type="ORF">HMPREF0762_00346</name>
</gene>
<dbReference type="PANTHER" id="PTHR35936">
    <property type="entry name" value="MEMBRANE-BOUND LYTIC MUREIN TRANSGLYCOSYLASE F"/>
    <property type="match status" value="1"/>
</dbReference>
<keyword evidence="1 3" id="KW-0732">Signal</keyword>